<keyword evidence="1" id="KW-0472">Membrane</keyword>
<keyword evidence="3" id="KW-1185">Reference proteome</keyword>
<dbReference type="InterPro" id="IPR010266">
    <property type="entry name" value="NnrS"/>
</dbReference>
<evidence type="ECO:0000313" key="3">
    <source>
        <dbReference type="Proteomes" id="UP000640333"/>
    </source>
</evidence>
<keyword evidence="1" id="KW-1133">Transmembrane helix</keyword>
<dbReference type="Proteomes" id="UP000640333">
    <property type="component" value="Unassembled WGS sequence"/>
</dbReference>
<organism evidence="2 3">
    <name type="scientific">Pontibacterium sinense</name>
    <dbReference type="NCBI Taxonomy" id="2781979"/>
    <lineage>
        <taxon>Bacteria</taxon>
        <taxon>Pseudomonadati</taxon>
        <taxon>Pseudomonadota</taxon>
        <taxon>Gammaproteobacteria</taxon>
        <taxon>Oceanospirillales</taxon>
        <taxon>Oceanospirillaceae</taxon>
        <taxon>Pontibacterium</taxon>
    </lineage>
</organism>
<feature type="transmembrane region" description="Helical" evidence="1">
    <location>
        <begin position="327"/>
        <end position="349"/>
    </location>
</feature>
<feature type="transmembrane region" description="Helical" evidence="1">
    <location>
        <begin position="20"/>
        <end position="42"/>
    </location>
</feature>
<feature type="transmembrane region" description="Helical" evidence="1">
    <location>
        <begin position="115"/>
        <end position="137"/>
    </location>
</feature>
<sequence>MISINEPRKSPPFAMFNLGFRPFFLLGAISAVVLLGIWLVLYSSGMSVQYYSNTMYWHAHEMIFGFTLAIIGGFLLTAVRNWTNVQTPFGKPLMLITAVWFIARFMPFIPGLPEWLIAVVDLAFAPVVAVGIAIPILRSANYRNLLFIPILAAFFIANLMVHLEILGITENTALKGLHVALYLVLLVITVIGGRVIPFFTERGVEGVTCTRYAWIEKSIIPATAIWLAVTLSGFSTLISIASVIVCVLSFVRLYGWFSPAIFKNPLVWILQLGYLFIPVGFALTALASAGLVSSSIAIHSFAVGGIGLITLGMMARVSLGHTGRPLAVTPMIVAAFILMTLAAVIRVSITHLPIPYLAGLHLSGTLWMLAWILFLIRYLPILIKPRADGLFG</sequence>
<evidence type="ECO:0000256" key="1">
    <source>
        <dbReference type="SAM" id="Phobius"/>
    </source>
</evidence>
<feature type="transmembrane region" description="Helical" evidence="1">
    <location>
        <begin position="180"/>
        <end position="200"/>
    </location>
</feature>
<feature type="transmembrane region" description="Helical" evidence="1">
    <location>
        <begin position="235"/>
        <end position="254"/>
    </location>
</feature>
<feature type="transmembrane region" description="Helical" evidence="1">
    <location>
        <begin position="266"/>
        <end position="290"/>
    </location>
</feature>
<accession>A0A8J7FTZ8</accession>
<protein>
    <submittedName>
        <fullName evidence="2">NnrS family protein</fullName>
    </submittedName>
</protein>
<comment type="caution">
    <text evidence="2">The sequence shown here is derived from an EMBL/GenBank/DDBJ whole genome shotgun (WGS) entry which is preliminary data.</text>
</comment>
<keyword evidence="1" id="KW-0812">Transmembrane</keyword>
<feature type="transmembrane region" description="Helical" evidence="1">
    <location>
        <begin position="296"/>
        <end position="315"/>
    </location>
</feature>
<feature type="transmembrane region" description="Helical" evidence="1">
    <location>
        <begin position="144"/>
        <end position="168"/>
    </location>
</feature>
<reference evidence="2" key="1">
    <citation type="submission" date="2020-10" db="EMBL/GenBank/DDBJ databases">
        <title>Bacterium isolated from coastal waters sediment.</title>
        <authorList>
            <person name="Chen R.-J."/>
            <person name="Lu D.-C."/>
            <person name="Zhu K.-L."/>
            <person name="Du Z.-J."/>
        </authorList>
    </citation>
    <scope>NUCLEOTIDE SEQUENCE</scope>
    <source>
        <strain evidence="2">N1Y112</strain>
    </source>
</reference>
<gene>
    <name evidence="2" type="ORF">IOQ59_08535</name>
</gene>
<dbReference type="AlphaFoldDB" id="A0A8J7FTZ8"/>
<dbReference type="Pfam" id="PF05940">
    <property type="entry name" value="NnrS"/>
    <property type="match status" value="1"/>
</dbReference>
<feature type="transmembrane region" description="Helical" evidence="1">
    <location>
        <begin position="62"/>
        <end position="80"/>
    </location>
</feature>
<proteinExistence type="predicted"/>
<feature type="transmembrane region" description="Helical" evidence="1">
    <location>
        <begin position="355"/>
        <end position="376"/>
    </location>
</feature>
<feature type="transmembrane region" description="Helical" evidence="1">
    <location>
        <begin position="92"/>
        <end position="109"/>
    </location>
</feature>
<name>A0A8J7FTZ8_9GAMM</name>
<dbReference type="EMBL" id="JADEYS010000007">
    <property type="protein sequence ID" value="MBE9397305.1"/>
    <property type="molecule type" value="Genomic_DNA"/>
</dbReference>
<evidence type="ECO:0000313" key="2">
    <source>
        <dbReference type="EMBL" id="MBE9397305.1"/>
    </source>
</evidence>
<dbReference type="RefSeq" id="WP_193952861.1">
    <property type="nucleotide sequence ID" value="NZ_JADEYS010000007.1"/>
</dbReference>